<dbReference type="GO" id="GO:0046872">
    <property type="term" value="F:metal ion binding"/>
    <property type="evidence" value="ECO:0007669"/>
    <property type="project" value="UniProtKB-KW"/>
</dbReference>
<comment type="catalytic activity">
    <reaction evidence="8">
        <text>(sulfur carrier)-H + L-cysteine = (sulfur carrier)-SH + L-alanine</text>
        <dbReference type="Rhea" id="RHEA:43892"/>
        <dbReference type="Rhea" id="RHEA-COMP:14737"/>
        <dbReference type="Rhea" id="RHEA-COMP:14739"/>
        <dbReference type="ChEBI" id="CHEBI:29917"/>
        <dbReference type="ChEBI" id="CHEBI:35235"/>
        <dbReference type="ChEBI" id="CHEBI:57972"/>
        <dbReference type="ChEBI" id="CHEBI:64428"/>
        <dbReference type="EC" id="2.8.1.7"/>
    </reaction>
</comment>
<dbReference type="Proteomes" id="UP000008631">
    <property type="component" value="Chromosome"/>
</dbReference>
<dbReference type="KEGG" id="ipa:Isop_2132"/>
<reference key="1">
    <citation type="submission" date="2010-11" db="EMBL/GenBank/DDBJ databases">
        <title>The complete sequence of chromosome of Isophaera pallida ATCC 43644.</title>
        <authorList>
            <consortium name="US DOE Joint Genome Institute (JGI-PGF)"/>
            <person name="Lucas S."/>
            <person name="Copeland A."/>
            <person name="Lapidus A."/>
            <person name="Bruce D."/>
            <person name="Goodwin L."/>
            <person name="Pitluck S."/>
            <person name="Kyrpides N."/>
            <person name="Mavromatis K."/>
            <person name="Pagani I."/>
            <person name="Ivanova N."/>
            <person name="Saunders E."/>
            <person name="Brettin T."/>
            <person name="Detter J.C."/>
            <person name="Han C."/>
            <person name="Tapia R."/>
            <person name="Land M."/>
            <person name="Hauser L."/>
            <person name="Markowitz V."/>
            <person name="Cheng J.-F."/>
            <person name="Hugenholtz P."/>
            <person name="Woyke T."/>
            <person name="Wu D."/>
            <person name="Eisen J.A."/>
        </authorList>
    </citation>
    <scope>NUCLEOTIDE SEQUENCE</scope>
    <source>
        <strain>ATCC 43644</strain>
    </source>
</reference>
<dbReference type="Gene3D" id="3.90.1150.10">
    <property type="entry name" value="Aspartate Aminotransferase, domain 1"/>
    <property type="match status" value="1"/>
</dbReference>
<evidence type="ECO:0000313" key="10">
    <source>
        <dbReference type="EMBL" id="ADV62711.1"/>
    </source>
</evidence>
<keyword evidence="3 10" id="KW-0808">Transferase</keyword>
<keyword evidence="6" id="KW-0408">Iron</keyword>
<organism evidence="10 11">
    <name type="scientific">Isosphaera pallida (strain ATCC 43644 / DSM 9630 / IS1B)</name>
    <dbReference type="NCBI Taxonomy" id="575540"/>
    <lineage>
        <taxon>Bacteria</taxon>
        <taxon>Pseudomonadati</taxon>
        <taxon>Planctomycetota</taxon>
        <taxon>Planctomycetia</taxon>
        <taxon>Isosphaerales</taxon>
        <taxon>Isosphaeraceae</taxon>
        <taxon>Isosphaera</taxon>
    </lineage>
</organism>
<dbReference type="Gene3D" id="3.40.640.10">
    <property type="entry name" value="Type I PLP-dependent aspartate aminotransferase-like (Major domain)"/>
    <property type="match status" value="1"/>
</dbReference>
<dbReference type="EMBL" id="CP002353">
    <property type="protein sequence ID" value="ADV62711.1"/>
    <property type="molecule type" value="Genomic_DNA"/>
</dbReference>
<dbReference type="InterPro" id="IPR015422">
    <property type="entry name" value="PyrdxlP-dep_Trfase_small"/>
</dbReference>
<gene>
    <name evidence="10" type="ordered locus">Isop_2132</name>
</gene>
<dbReference type="InterPro" id="IPR000192">
    <property type="entry name" value="Aminotrans_V_dom"/>
</dbReference>
<dbReference type="GO" id="GO:0051536">
    <property type="term" value="F:iron-sulfur cluster binding"/>
    <property type="evidence" value="ECO:0007669"/>
    <property type="project" value="UniProtKB-KW"/>
</dbReference>
<evidence type="ECO:0000256" key="1">
    <source>
        <dbReference type="ARBA" id="ARBA00001933"/>
    </source>
</evidence>
<dbReference type="HOGENOM" id="CLU_003433_0_0_0"/>
<dbReference type="eggNOG" id="COG1104">
    <property type="taxonomic scope" value="Bacteria"/>
</dbReference>
<dbReference type="PANTHER" id="PTHR11601">
    <property type="entry name" value="CYSTEINE DESULFURYLASE FAMILY MEMBER"/>
    <property type="match status" value="1"/>
</dbReference>
<keyword evidence="7" id="KW-0411">Iron-sulfur</keyword>
<evidence type="ECO:0000256" key="8">
    <source>
        <dbReference type="ARBA" id="ARBA00050776"/>
    </source>
</evidence>
<dbReference type="AlphaFoldDB" id="E8R4B0"/>
<evidence type="ECO:0000256" key="2">
    <source>
        <dbReference type="ARBA" id="ARBA00006490"/>
    </source>
</evidence>
<dbReference type="PANTHER" id="PTHR11601:SF34">
    <property type="entry name" value="CYSTEINE DESULFURASE"/>
    <property type="match status" value="1"/>
</dbReference>
<dbReference type="GO" id="GO:0031071">
    <property type="term" value="F:cysteine desulfurase activity"/>
    <property type="evidence" value="ECO:0007669"/>
    <property type="project" value="UniProtKB-EC"/>
</dbReference>
<evidence type="ECO:0000256" key="4">
    <source>
        <dbReference type="ARBA" id="ARBA00022723"/>
    </source>
</evidence>
<dbReference type="Pfam" id="PF00266">
    <property type="entry name" value="Aminotran_5"/>
    <property type="match status" value="1"/>
</dbReference>
<comment type="cofactor">
    <cofactor evidence="1">
        <name>pyridoxal 5'-phosphate</name>
        <dbReference type="ChEBI" id="CHEBI:597326"/>
    </cofactor>
</comment>
<sequence>MRRVDEERCETKAVIDLDQNATTPLDPAVAEAMIPWFVAGGNPESRHGLGRRARRALEEARERIAAQLHAEPSELIFTSGGTEANNLAIVGLASLAEETGANDPVVATPIEHPAVTQPLARLADEGRLKLDLRTEWVGRDGVADVEAMAAALTPRTAFTTLILAHNETGVIQPVGRLAQEARKPGVPVHTDAVQAVGRIPVDFAGLGVQTLAFSAHKFHGPAGIGGLLIQRGLTLKPLLFGGGQQRGIRPGTPPVALAVGMAEALERAERQGEARRMRWKAQRDRFEALLRRELGDHAVVRIGPDDPEARLPQTLNLAFPGLKGELILLGLDLEGVAVSLGSACASGAMTPSKTLEAMGLPPEVRHSAVRFSWGAFLDDADLDDAAHRVVQVIRNAREEQ</sequence>
<evidence type="ECO:0000313" key="11">
    <source>
        <dbReference type="Proteomes" id="UP000008631"/>
    </source>
</evidence>
<dbReference type="RefSeq" id="WP_013564999.1">
    <property type="nucleotide sequence ID" value="NC_014962.1"/>
</dbReference>
<proteinExistence type="inferred from homology"/>
<evidence type="ECO:0000256" key="6">
    <source>
        <dbReference type="ARBA" id="ARBA00023004"/>
    </source>
</evidence>
<dbReference type="STRING" id="575540.Isop_2132"/>
<comment type="similarity">
    <text evidence="2">Belongs to the class-V pyridoxal-phosphate-dependent aminotransferase family. NifS/IscS subfamily.</text>
</comment>
<dbReference type="InterPro" id="IPR016454">
    <property type="entry name" value="Cysteine_dSase"/>
</dbReference>
<reference evidence="10 11" key="2">
    <citation type="journal article" date="2011" name="Stand. Genomic Sci.">
        <title>Complete genome sequence of Isosphaera pallida type strain (IS1B).</title>
        <authorList>
            <consortium name="US DOE Joint Genome Institute (JGI-PGF)"/>
            <person name="Goker M."/>
            <person name="Cleland D."/>
            <person name="Saunders E."/>
            <person name="Lapidus A."/>
            <person name="Nolan M."/>
            <person name="Lucas S."/>
            <person name="Hammon N."/>
            <person name="Deshpande S."/>
            <person name="Cheng J.F."/>
            <person name="Tapia R."/>
            <person name="Han C."/>
            <person name="Goodwin L."/>
            <person name="Pitluck S."/>
            <person name="Liolios K."/>
            <person name="Pagani I."/>
            <person name="Ivanova N."/>
            <person name="Mavromatis K."/>
            <person name="Pati A."/>
            <person name="Chen A."/>
            <person name="Palaniappan K."/>
            <person name="Land M."/>
            <person name="Hauser L."/>
            <person name="Chang Y.J."/>
            <person name="Jeffries C.D."/>
            <person name="Detter J.C."/>
            <person name="Beck B."/>
            <person name="Woyke T."/>
            <person name="Bristow J."/>
            <person name="Eisen J.A."/>
            <person name="Markowitz V."/>
            <person name="Hugenholtz P."/>
            <person name="Kyrpides N.C."/>
            <person name="Klenk H.P."/>
        </authorList>
    </citation>
    <scope>NUCLEOTIDE SEQUENCE [LARGE SCALE GENOMIC DNA]</scope>
    <source>
        <strain evidence="11">ATCC 43644 / DSM 9630 / IS1B</strain>
    </source>
</reference>
<keyword evidence="11" id="KW-1185">Reference proteome</keyword>
<evidence type="ECO:0000256" key="5">
    <source>
        <dbReference type="ARBA" id="ARBA00022898"/>
    </source>
</evidence>
<dbReference type="EC" id="2.8.1.7" evidence="10"/>
<dbReference type="InterPro" id="IPR015424">
    <property type="entry name" value="PyrdxlP-dep_Trfase"/>
</dbReference>
<evidence type="ECO:0000259" key="9">
    <source>
        <dbReference type="Pfam" id="PF00266"/>
    </source>
</evidence>
<protein>
    <submittedName>
        <fullName evidence="10">Cysteine desulfurase</fullName>
        <ecNumber evidence="10">2.8.1.7</ecNumber>
    </submittedName>
</protein>
<dbReference type="OrthoDB" id="9808002at2"/>
<dbReference type="InParanoid" id="E8R4B0"/>
<keyword evidence="4" id="KW-0479">Metal-binding</keyword>
<feature type="domain" description="Aminotransferase class V" evidence="9">
    <location>
        <begin position="17"/>
        <end position="383"/>
    </location>
</feature>
<dbReference type="InterPro" id="IPR015421">
    <property type="entry name" value="PyrdxlP-dep_Trfase_major"/>
</dbReference>
<accession>E8R4B0</accession>
<dbReference type="Gene3D" id="1.10.260.50">
    <property type="match status" value="1"/>
</dbReference>
<dbReference type="PIRSF" id="PIRSF005572">
    <property type="entry name" value="NifS"/>
    <property type="match status" value="1"/>
</dbReference>
<name>E8R4B0_ISOPI</name>
<evidence type="ECO:0000256" key="3">
    <source>
        <dbReference type="ARBA" id="ARBA00022679"/>
    </source>
</evidence>
<keyword evidence="5" id="KW-0663">Pyridoxal phosphate</keyword>
<dbReference type="SUPFAM" id="SSF53383">
    <property type="entry name" value="PLP-dependent transferases"/>
    <property type="match status" value="1"/>
</dbReference>
<evidence type="ECO:0000256" key="7">
    <source>
        <dbReference type="ARBA" id="ARBA00023014"/>
    </source>
</evidence>